<evidence type="ECO:0000259" key="2">
    <source>
        <dbReference type="Pfam" id="PF01936"/>
    </source>
</evidence>
<dbReference type="PANTHER" id="PTHR35811">
    <property type="entry name" value="SLR1870 PROTEIN"/>
    <property type="match status" value="1"/>
</dbReference>
<reference evidence="4" key="1">
    <citation type="submission" date="2017-09" db="EMBL/GenBank/DDBJ databases">
        <authorList>
            <person name="Feng G."/>
            <person name="Zhu H."/>
        </authorList>
    </citation>
    <scope>NUCLEOTIDE SEQUENCE [LARGE SCALE GENOMIC DNA]</scope>
    <source>
        <strain evidence="4">1PNM-20</strain>
    </source>
</reference>
<sequence length="294" mass="32272">MHDGSVVFVDFDNVFSALWAIDGGLAIRFASDPASWLTGLAEMDAVDGPRRWLVARCYMNPSGWVSAPGEQNDRLWFSRFRADFVKAGFEVLDCPTLTRGAKNAADIRIVIDALDLLGHRTRLGELVFISGDSDFTPLLYRLRAEDRRTAIVAPGRLSSAYSAVADRVLGFDRIGTLLGSTSGELVKAADVEVSEPENDASADEQAFASLVRRRYDDARAPLNLSSLSSEVVREIPGAKSSDWFGNGTFRKALDRLSLSDVRFAQHHLWDERRHQPPAPIPVSDTKSDAASTDS</sequence>
<dbReference type="GO" id="GO:0004540">
    <property type="term" value="F:RNA nuclease activity"/>
    <property type="evidence" value="ECO:0007669"/>
    <property type="project" value="InterPro"/>
</dbReference>
<evidence type="ECO:0000313" key="3">
    <source>
        <dbReference type="EMBL" id="PAX08822.1"/>
    </source>
</evidence>
<dbReference type="Pfam" id="PF01936">
    <property type="entry name" value="NYN"/>
    <property type="match status" value="1"/>
</dbReference>
<feature type="region of interest" description="Disordered" evidence="1">
    <location>
        <begin position="269"/>
        <end position="294"/>
    </location>
</feature>
<dbReference type="Proteomes" id="UP000218151">
    <property type="component" value="Unassembled WGS sequence"/>
</dbReference>
<dbReference type="AlphaFoldDB" id="A0A2A2SHW1"/>
<evidence type="ECO:0000256" key="1">
    <source>
        <dbReference type="SAM" id="MobiDB-lite"/>
    </source>
</evidence>
<organism evidence="3 4">
    <name type="scientific">Sphingomonas lenta</name>
    <dbReference type="NCBI Taxonomy" id="1141887"/>
    <lineage>
        <taxon>Bacteria</taxon>
        <taxon>Pseudomonadati</taxon>
        <taxon>Pseudomonadota</taxon>
        <taxon>Alphaproteobacteria</taxon>
        <taxon>Sphingomonadales</taxon>
        <taxon>Sphingomonadaceae</taxon>
        <taxon>Sphingomonas</taxon>
    </lineage>
</organism>
<dbReference type="RefSeq" id="WP_095997333.1">
    <property type="nucleotide sequence ID" value="NZ_NSLI01000002.1"/>
</dbReference>
<dbReference type="OrthoDB" id="9783963at2"/>
<dbReference type="InterPro" id="IPR021139">
    <property type="entry name" value="NYN"/>
</dbReference>
<protein>
    <recommendedName>
        <fullName evidence="2">NYN domain-containing protein</fullName>
    </recommendedName>
</protein>
<gene>
    <name evidence="3" type="ORF">CKY28_05545</name>
</gene>
<accession>A0A2A2SHW1</accession>
<dbReference type="PANTHER" id="PTHR35811:SF1">
    <property type="entry name" value="HTH OST-TYPE DOMAIN-CONTAINING PROTEIN"/>
    <property type="match status" value="1"/>
</dbReference>
<name>A0A2A2SHW1_9SPHN</name>
<comment type="caution">
    <text evidence="3">The sequence shown here is derived from an EMBL/GenBank/DDBJ whole genome shotgun (WGS) entry which is preliminary data.</text>
</comment>
<feature type="domain" description="NYN" evidence="2">
    <location>
        <begin position="6"/>
        <end position="168"/>
    </location>
</feature>
<evidence type="ECO:0000313" key="4">
    <source>
        <dbReference type="Proteomes" id="UP000218151"/>
    </source>
</evidence>
<dbReference type="Gene3D" id="3.40.50.1010">
    <property type="entry name" value="5'-nuclease"/>
    <property type="match status" value="1"/>
</dbReference>
<dbReference type="EMBL" id="NSLI01000002">
    <property type="protein sequence ID" value="PAX08822.1"/>
    <property type="molecule type" value="Genomic_DNA"/>
</dbReference>
<proteinExistence type="predicted"/>
<keyword evidence="4" id="KW-1185">Reference proteome</keyword>